<dbReference type="RefSeq" id="XP_067485393.1">
    <property type="nucleotide sequence ID" value="XM_067622206.1"/>
</dbReference>
<accession>A0A1L9V2L0</accession>
<proteinExistence type="predicted"/>
<evidence type="ECO:0000313" key="2">
    <source>
        <dbReference type="Proteomes" id="UP000184499"/>
    </source>
</evidence>
<sequence>MDWSKPPAASKPKDETVELLTAREVTMDSYPKFAELPQNHPSDTELREIDFVGSLRYWNNFSTDVRKAFQETKWDNRAVSARLGPQDLNYSEHFRCGAEISTSARYVTHVLNPMSAIAKHLGYHVSSGDWSVAGMKLEWPKSMPAIPSEKDKSSIPDYVLVDLVTKNPRALGEAKHPWGKYPDQNVKGARTGDAVQDKLLRRFLGRCASQANTVV</sequence>
<evidence type="ECO:0000313" key="1">
    <source>
        <dbReference type="EMBL" id="OJJ78146.1"/>
    </source>
</evidence>
<organism evidence="1 2">
    <name type="scientific">Aspergillus brasiliensis (strain CBS 101740 / IMI 381727 / IBT 21946)</name>
    <dbReference type="NCBI Taxonomy" id="767769"/>
    <lineage>
        <taxon>Eukaryota</taxon>
        <taxon>Fungi</taxon>
        <taxon>Dikarya</taxon>
        <taxon>Ascomycota</taxon>
        <taxon>Pezizomycotina</taxon>
        <taxon>Eurotiomycetes</taxon>
        <taxon>Eurotiomycetidae</taxon>
        <taxon>Eurotiales</taxon>
        <taxon>Aspergillaceae</taxon>
        <taxon>Aspergillus</taxon>
        <taxon>Aspergillus subgen. Circumdati</taxon>
    </lineage>
</organism>
<gene>
    <name evidence="1" type="ORF">ASPBRDRAFT_25750</name>
</gene>
<name>A0A1L9V2L0_ASPBC</name>
<reference evidence="2" key="1">
    <citation type="journal article" date="2017" name="Genome Biol.">
        <title>Comparative genomics reveals high biological diversity and specific adaptations in the industrially and medically important fungal genus Aspergillus.</title>
        <authorList>
            <person name="de Vries R.P."/>
            <person name="Riley R."/>
            <person name="Wiebenga A."/>
            <person name="Aguilar-Osorio G."/>
            <person name="Amillis S."/>
            <person name="Uchima C.A."/>
            <person name="Anderluh G."/>
            <person name="Asadollahi M."/>
            <person name="Askin M."/>
            <person name="Barry K."/>
            <person name="Battaglia E."/>
            <person name="Bayram O."/>
            <person name="Benocci T."/>
            <person name="Braus-Stromeyer S.A."/>
            <person name="Caldana C."/>
            <person name="Canovas D."/>
            <person name="Cerqueira G.C."/>
            <person name="Chen F."/>
            <person name="Chen W."/>
            <person name="Choi C."/>
            <person name="Clum A."/>
            <person name="Dos Santos R.A."/>
            <person name="Damasio A.R."/>
            <person name="Diallinas G."/>
            <person name="Emri T."/>
            <person name="Fekete E."/>
            <person name="Flipphi M."/>
            <person name="Freyberg S."/>
            <person name="Gallo A."/>
            <person name="Gournas C."/>
            <person name="Habgood R."/>
            <person name="Hainaut M."/>
            <person name="Harispe M.L."/>
            <person name="Henrissat B."/>
            <person name="Hilden K.S."/>
            <person name="Hope R."/>
            <person name="Hossain A."/>
            <person name="Karabika E."/>
            <person name="Karaffa L."/>
            <person name="Karanyi Z."/>
            <person name="Krasevec N."/>
            <person name="Kuo A."/>
            <person name="Kusch H."/>
            <person name="LaButti K."/>
            <person name="Lagendijk E.L."/>
            <person name="Lapidus A."/>
            <person name="Levasseur A."/>
            <person name="Lindquist E."/>
            <person name="Lipzen A."/>
            <person name="Logrieco A.F."/>
            <person name="MacCabe A."/>
            <person name="Maekelae M.R."/>
            <person name="Malavazi I."/>
            <person name="Melin P."/>
            <person name="Meyer V."/>
            <person name="Mielnichuk N."/>
            <person name="Miskei M."/>
            <person name="Molnar A.P."/>
            <person name="Mule G."/>
            <person name="Ngan C.Y."/>
            <person name="Orejas M."/>
            <person name="Orosz E."/>
            <person name="Ouedraogo J.P."/>
            <person name="Overkamp K.M."/>
            <person name="Park H.-S."/>
            <person name="Perrone G."/>
            <person name="Piumi F."/>
            <person name="Punt P.J."/>
            <person name="Ram A.F."/>
            <person name="Ramon A."/>
            <person name="Rauscher S."/>
            <person name="Record E."/>
            <person name="Riano-Pachon D.M."/>
            <person name="Robert V."/>
            <person name="Roehrig J."/>
            <person name="Ruller R."/>
            <person name="Salamov A."/>
            <person name="Salih N.S."/>
            <person name="Samson R.A."/>
            <person name="Sandor E."/>
            <person name="Sanguinetti M."/>
            <person name="Schuetze T."/>
            <person name="Sepcic K."/>
            <person name="Shelest E."/>
            <person name="Sherlock G."/>
            <person name="Sophianopoulou V."/>
            <person name="Squina F.M."/>
            <person name="Sun H."/>
            <person name="Susca A."/>
            <person name="Todd R.B."/>
            <person name="Tsang A."/>
            <person name="Unkles S.E."/>
            <person name="van de Wiele N."/>
            <person name="van Rossen-Uffink D."/>
            <person name="Oliveira J.V."/>
            <person name="Vesth T.C."/>
            <person name="Visser J."/>
            <person name="Yu J.-H."/>
            <person name="Zhou M."/>
            <person name="Andersen M.R."/>
            <person name="Archer D.B."/>
            <person name="Baker S.E."/>
            <person name="Benoit I."/>
            <person name="Brakhage A.A."/>
            <person name="Braus G.H."/>
            <person name="Fischer R."/>
            <person name="Frisvad J.C."/>
            <person name="Goldman G.H."/>
            <person name="Houbraken J."/>
            <person name="Oakley B."/>
            <person name="Pocsi I."/>
            <person name="Scazzocchio C."/>
            <person name="Seiboth B."/>
            <person name="vanKuyk P.A."/>
            <person name="Wortman J."/>
            <person name="Dyer P.S."/>
            <person name="Grigoriev I.V."/>
        </authorList>
    </citation>
    <scope>NUCLEOTIDE SEQUENCE [LARGE SCALE GENOMIC DNA]</scope>
    <source>
        <strain evidence="2">CBS 101740 / IMI 381727 / IBT 21946</strain>
    </source>
</reference>
<dbReference type="GeneID" id="93574694"/>
<dbReference type="VEuPathDB" id="FungiDB:ASPBRDRAFT_25750"/>
<keyword evidence="2" id="KW-1185">Reference proteome</keyword>
<protein>
    <submittedName>
        <fullName evidence="1">Uncharacterized protein</fullName>
    </submittedName>
</protein>
<dbReference type="AlphaFoldDB" id="A0A1L9V2L0"/>
<dbReference type="OrthoDB" id="4504735at2759"/>
<dbReference type="Proteomes" id="UP000184499">
    <property type="component" value="Unassembled WGS sequence"/>
</dbReference>
<dbReference type="EMBL" id="KV878679">
    <property type="protein sequence ID" value="OJJ78146.1"/>
    <property type="molecule type" value="Genomic_DNA"/>
</dbReference>